<keyword evidence="2 5" id="KW-0132">Cell division</keyword>
<dbReference type="GO" id="GO:0009898">
    <property type="term" value="C:cytoplasmic side of plasma membrane"/>
    <property type="evidence" value="ECO:0007669"/>
    <property type="project" value="UniProtKB-UniRule"/>
</dbReference>
<dbReference type="InterPro" id="IPR043129">
    <property type="entry name" value="ATPase_NBD"/>
</dbReference>
<keyword evidence="1 5" id="KW-1003">Cell membrane</keyword>
<comment type="subunit">
    <text evidence="5">Self-interacts. Interacts with FtsZ.</text>
</comment>
<dbReference type="GO" id="GO:0032153">
    <property type="term" value="C:cell division site"/>
    <property type="evidence" value="ECO:0007669"/>
    <property type="project" value="UniProtKB-UniRule"/>
</dbReference>
<dbReference type="InterPro" id="IPR020823">
    <property type="entry name" value="Cell_div_FtsA"/>
</dbReference>
<protein>
    <recommendedName>
        <fullName evidence="5">Cell division protein FtsA</fullName>
    </recommendedName>
</protein>
<dbReference type="EMBL" id="MHLL01000049">
    <property type="protein sequence ID" value="OGZ07931.1"/>
    <property type="molecule type" value="Genomic_DNA"/>
</dbReference>
<evidence type="ECO:0000256" key="1">
    <source>
        <dbReference type="ARBA" id="ARBA00022475"/>
    </source>
</evidence>
<dbReference type="STRING" id="1798661.A3D65_06135"/>
<proteinExistence type="inferred from homology"/>
<comment type="caution">
    <text evidence="7">The sequence shown here is derived from an EMBL/GenBank/DDBJ whole genome shotgun (WGS) entry which is preliminary data.</text>
</comment>
<evidence type="ECO:0000259" key="6">
    <source>
        <dbReference type="SMART" id="SM00842"/>
    </source>
</evidence>
<dbReference type="GO" id="GO:0043093">
    <property type="term" value="P:FtsZ-dependent cytokinesis"/>
    <property type="evidence" value="ECO:0007669"/>
    <property type="project" value="UniProtKB-UniRule"/>
</dbReference>
<gene>
    <name evidence="5" type="primary">ftsA</name>
    <name evidence="7" type="ORF">A3D65_06135</name>
</gene>
<reference evidence="7 8" key="1">
    <citation type="journal article" date="2016" name="Nat. Commun.">
        <title>Thousands of microbial genomes shed light on interconnected biogeochemical processes in an aquifer system.</title>
        <authorList>
            <person name="Anantharaman K."/>
            <person name="Brown C.T."/>
            <person name="Hug L.A."/>
            <person name="Sharon I."/>
            <person name="Castelle C.J."/>
            <person name="Probst A.J."/>
            <person name="Thomas B.C."/>
            <person name="Singh A."/>
            <person name="Wilkins M.J."/>
            <person name="Karaoz U."/>
            <person name="Brodie E.L."/>
            <person name="Williams K.H."/>
            <person name="Hubbard S.S."/>
            <person name="Banfield J.F."/>
        </authorList>
    </citation>
    <scope>NUCLEOTIDE SEQUENCE [LARGE SCALE GENOMIC DNA]</scope>
</reference>
<dbReference type="Pfam" id="PF14450">
    <property type="entry name" value="FtsA"/>
    <property type="match status" value="1"/>
</dbReference>
<dbReference type="PIRSF" id="PIRSF003101">
    <property type="entry name" value="FtsA"/>
    <property type="match status" value="1"/>
</dbReference>
<dbReference type="PANTHER" id="PTHR32432:SF4">
    <property type="entry name" value="CELL DIVISION PROTEIN FTSA"/>
    <property type="match status" value="1"/>
</dbReference>
<keyword evidence="4 5" id="KW-0131">Cell cycle</keyword>
<sequence>MPSKRIITGIDIGTNTVRVVITEYASGSGLPHILGVGKAESRGMRHGYITNIADTVRSVRAAVDEAERAADIRVREAYLSVGGVGLEGIQTVGAAIISRADSEIGKNDVDRAHRACEKNLSSPANKKILHTIPLEYTIDGKKVYGRPSGMRGLKLEAKCLLVTSLDQHLNDMIRAVEEAGIEPIDACAAPIAASFVALTKAQKMAGCILANIGAETLSIVVYEEGIPVSLEVFPMGSTDITNDIALGLKIPLEEAEAIKLGQGGNQYPKKKLNDIILSRMEDMFSLVIAHLKKIGKHELLPAGIILTGGGSGIETIEDFAKVAMRLPSKVPQINFDFAGSQKSKKQIKDTSWFVAYGLAIWGVTNDPADMARGGELWKRIKESLGNLAKQLLP</sequence>
<name>A0A1G2D4T4_9BACT</name>
<dbReference type="Proteomes" id="UP000177996">
    <property type="component" value="Unassembled WGS sequence"/>
</dbReference>
<evidence type="ECO:0000313" key="7">
    <source>
        <dbReference type="EMBL" id="OGZ07931.1"/>
    </source>
</evidence>
<dbReference type="Pfam" id="PF02491">
    <property type="entry name" value="SHS2_FTSA"/>
    <property type="match status" value="1"/>
</dbReference>
<dbReference type="NCBIfam" id="TIGR01174">
    <property type="entry name" value="ftsA"/>
    <property type="match status" value="1"/>
</dbReference>
<dbReference type="Gene3D" id="3.30.1490.110">
    <property type="match status" value="1"/>
</dbReference>
<keyword evidence="3 5" id="KW-0472">Membrane</keyword>
<dbReference type="InterPro" id="IPR050696">
    <property type="entry name" value="FtsA/MreB"/>
</dbReference>
<accession>A0A1G2D4T4</accession>
<evidence type="ECO:0000256" key="3">
    <source>
        <dbReference type="ARBA" id="ARBA00023136"/>
    </source>
</evidence>
<comment type="subcellular location">
    <subcellularLocation>
        <location evidence="5">Cell membrane</location>
        <topology evidence="5">Peripheral membrane protein</topology>
        <orientation evidence="5">Cytoplasmic side</orientation>
    </subcellularLocation>
    <text evidence="5">Localizes to the Z ring in an FtsZ-dependent manner. Targeted to the membrane through a conserved C-terminal amphipathic helix.</text>
</comment>
<evidence type="ECO:0000256" key="4">
    <source>
        <dbReference type="ARBA" id="ARBA00023306"/>
    </source>
</evidence>
<dbReference type="SMART" id="SM00842">
    <property type="entry name" value="FtsA"/>
    <property type="match status" value="1"/>
</dbReference>
<evidence type="ECO:0000313" key="8">
    <source>
        <dbReference type="Proteomes" id="UP000177996"/>
    </source>
</evidence>
<dbReference type="Gene3D" id="3.30.420.40">
    <property type="match status" value="3"/>
</dbReference>
<organism evidence="7 8">
    <name type="scientific">Candidatus Lloydbacteria bacterium RIFCSPHIGHO2_02_FULL_50_13</name>
    <dbReference type="NCBI Taxonomy" id="1798661"/>
    <lineage>
        <taxon>Bacteria</taxon>
        <taxon>Candidatus Lloydiibacteriota</taxon>
    </lineage>
</organism>
<feature type="domain" description="SHS2" evidence="6">
    <location>
        <begin position="7"/>
        <end position="197"/>
    </location>
</feature>
<dbReference type="SUPFAM" id="SSF53067">
    <property type="entry name" value="Actin-like ATPase domain"/>
    <property type="match status" value="2"/>
</dbReference>
<dbReference type="AlphaFoldDB" id="A0A1G2D4T4"/>
<comment type="function">
    <text evidence="5">Cell division protein that is involved in the assembly of the Z ring. May serve as a membrane anchor for the Z ring.</text>
</comment>
<comment type="similarity">
    <text evidence="5">Belongs to the FtsA/MreB family.</text>
</comment>
<evidence type="ECO:0000256" key="2">
    <source>
        <dbReference type="ARBA" id="ARBA00022618"/>
    </source>
</evidence>
<dbReference type="HAMAP" id="MF_02033">
    <property type="entry name" value="FtsA"/>
    <property type="match status" value="1"/>
</dbReference>
<dbReference type="PANTHER" id="PTHR32432">
    <property type="entry name" value="CELL DIVISION PROTEIN FTSA-RELATED"/>
    <property type="match status" value="1"/>
</dbReference>
<evidence type="ECO:0000256" key="5">
    <source>
        <dbReference type="HAMAP-Rule" id="MF_02033"/>
    </source>
</evidence>
<dbReference type="InterPro" id="IPR003494">
    <property type="entry name" value="SHS2_FtsA"/>
</dbReference>